<comment type="subcellular location">
    <subcellularLocation>
        <location evidence="1">Membrane</location>
        <topology evidence="1">Single-pass type I membrane protein</topology>
    </subcellularLocation>
</comment>
<dbReference type="InterPro" id="IPR039877">
    <property type="entry name" value="TMEM131-like"/>
</dbReference>
<comment type="similarity">
    <text evidence="2">Belongs to the TMEM131 family.</text>
</comment>
<keyword evidence="3 8" id="KW-0812">Transmembrane</keyword>
<evidence type="ECO:0000256" key="5">
    <source>
        <dbReference type="ARBA" id="ARBA00022989"/>
    </source>
</evidence>
<keyword evidence="13" id="KW-1185">Reference proteome</keyword>
<name>A0A830CM74_9LAMI</name>
<dbReference type="InterPro" id="IPR055437">
    <property type="entry name" value="TMEM131L_Ig_5"/>
</dbReference>
<evidence type="ECO:0000256" key="6">
    <source>
        <dbReference type="ARBA" id="ARBA00023136"/>
    </source>
</evidence>
<evidence type="ECO:0000259" key="11">
    <source>
        <dbReference type="Pfam" id="PF24501"/>
    </source>
</evidence>
<keyword evidence="4" id="KW-0732">Signal</keyword>
<gene>
    <name evidence="12" type="ORF">PHJA_001837400</name>
</gene>
<evidence type="ECO:0000256" key="7">
    <source>
        <dbReference type="SAM" id="MobiDB-lite"/>
    </source>
</evidence>
<sequence length="1203" mass="132584">MVSRTLVIKAHKKQLPHMFCLRFRGLFCSAKDFYFVVFLLSAISILVSCKQCAVNEVQSRCEFEACGPYRDDSDFPKLIDGHRLQNACHSSNTFCFSSTLSGFEDDKISAESEAVYEKSNNLSHLPPYHGNFRFLGGSNISCTLYREDDISTCVSPLFDKTISVGPTELVEFSVSDDGLSTPPVEINPLLLDWGHKNIYHPSLGYLTVRNLDADRVLTVYDPYSNDSQFYPCNFSAVSLAPGENASICFVFFPTNLGSISAKLIVQTSFGGFLIRAKGFSLESPYLINPLRSLEISSSGRWRKKLTLFNPFDEALRVNELTSWISTSSGNTAQNTKLICRAHGMDYSSDHDMLSAKDWLTVKRGEGGKPQISLRPHNNWVIGPKKRETIMELDISGRFEGKVVGAFCLQLLRSQNNEVDMVMVPLETELSPKAVSDDKGLVSLSLETVVPCNNTSGSIGVVALSVRNDALYSLRVIEVARVGENIETFQIKPFEGLVVFPGTVTQVAFINYARLESREVSGDCRIIVLTNNTRFSEIKIPCVDVIGVCSGRGLDSSVGFNRGINVDYVDGDRLFSSSMLPSSGIEIANTTETDELILRNWKSQAKLSTMSILDKNELLFPTVLVGNYSSQYITIKNPSPQPVVIQLILNSAQLIDNCRRPEPLLQPSSSNTLVGNSSIAPTRYGFSIPKDATTEAFIHPNGTANLGPILFQPPNRCEWRSSALIRNNLSGVEWLSLQAFGGSLSLVLHEGYDIVQSLEFNLNLPTRLNFSSPVKKDSHCSQFLKKEVYAENTGDLPVEIIRIKVSGAECGLDGFIVNNCAGSRFSLQPGEFKRLRLSYQTDFTAATVHRDLELVLATGILVIPMKASMPRVYLNFCRRSIFWTRVKKSTLVLLFSASLVYFIFSLLFPDFKTIFPEKNSGGAIFQQTIAQDEALVLECCDGGKGNNIIPSAGAVSSPSSVLNVDMQDTFESRDLRVRVGKEKGRRRRKKNKGSGVEALLFEASSSQSGNSTPSSPLSPVTCTTPKRPQPVEARNPFSRAPIERIGTYKPSKTPSKVNEVPLKREIDKVCSSAPEKLVLTRKAVVVPLSGGGAHQAWTCRSSLLASTSTIAPHARAPGTRLGSQEKGGIEEKKIGVAKQENYTYDIWGDHLFGLHFAAYQSKKVSSRNSSPFENDSESFFVRGPQTLVKNALLHSVISDLEVNE</sequence>
<comment type="caution">
    <text evidence="12">The sequence shown here is derived from an EMBL/GenBank/DDBJ whole genome shotgun (WGS) entry which is preliminary data.</text>
</comment>
<evidence type="ECO:0000256" key="3">
    <source>
        <dbReference type="ARBA" id="ARBA00022692"/>
    </source>
</evidence>
<dbReference type="OrthoDB" id="168404at2759"/>
<evidence type="ECO:0000256" key="8">
    <source>
        <dbReference type="SAM" id="Phobius"/>
    </source>
</evidence>
<dbReference type="AlphaFoldDB" id="A0A830CM74"/>
<feature type="domain" description="Transmembrane protein 131-like N-terminal" evidence="9">
    <location>
        <begin position="184"/>
        <end position="267"/>
    </location>
</feature>
<organism evidence="12 13">
    <name type="scientific">Phtheirospermum japonicum</name>
    <dbReference type="NCBI Taxonomy" id="374723"/>
    <lineage>
        <taxon>Eukaryota</taxon>
        <taxon>Viridiplantae</taxon>
        <taxon>Streptophyta</taxon>
        <taxon>Embryophyta</taxon>
        <taxon>Tracheophyta</taxon>
        <taxon>Spermatophyta</taxon>
        <taxon>Magnoliopsida</taxon>
        <taxon>eudicotyledons</taxon>
        <taxon>Gunneridae</taxon>
        <taxon>Pentapetalae</taxon>
        <taxon>asterids</taxon>
        <taxon>lamiids</taxon>
        <taxon>Lamiales</taxon>
        <taxon>Orobanchaceae</taxon>
        <taxon>Orobanchaceae incertae sedis</taxon>
        <taxon>Phtheirospermum</taxon>
    </lineage>
</organism>
<feature type="domain" description="DUF7579" evidence="10">
    <location>
        <begin position="440"/>
        <end position="550"/>
    </location>
</feature>
<dbReference type="InterPro" id="IPR056001">
    <property type="entry name" value="DUF7579"/>
</dbReference>
<dbReference type="GO" id="GO:0016020">
    <property type="term" value="C:membrane"/>
    <property type="evidence" value="ECO:0007669"/>
    <property type="project" value="UniProtKB-SubCell"/>
</dbReference>
<dbReference type="Proteomes" id="UP000653305">
    <property type="component" value="Unassembled WGS sequence"/>
</dbReference>
<evidence type="ECO:0000256" key="4">
    <source>
        <dbReference type="ARBA" id="ARBA00022729"/>
    </source>
</evidence>
<evidence type="ECO:0000259" key="10">
    <source>
        <dbReference type="Pfam" id="PF24474"/>
    </source>
</evidence>
<dbReference type="PANTHER" id="PTHR22050">
    <property type="entry name" value="RW1 PROTEIN HOMOLOG"/>
    <property type="match status" value="1"/>
</dbReference>
<keyword evidence="6 8" id="KW-0472">Membrane</keyword>
<protein>
    <submittedName>
        <fullName evidence="12">Transmembrane protein 131-like</fullName>
    </submittedName>
</protein>
<feature type="transmembrane region" description="Helical" evidence="8">
    <location>
        <begin position="851"/>
        <end position="868"/>
    </location>
</feature>
<feature type="domain" description="TMEM131L fifth Ig-like" evidence="11">
    <location>
        <begin position="791"/>
        <end position="858"/>
    </location>
</feature>
<proteinExistence type="inferred from homology"/>
<evidence type="ECO:0000256" key="1">
    <source>
        <dbReference type="ARBA" id="ARBA00004479"/>
    </source>
</evidence>
<feature type="transmembrane region" description="Helical" evidence="8">
    <location>
        <begin position="889"/>
        <end position="907"/>
    </location>
</feature>
<dbReference type="InterPro" id="IPR022113">
    <property type="entry name" value="TMEM131L_N"/>
</dbReference>
<dbReference type="EMBL" id="BMAC01000464">
    <property type="protein sequence ID" value="GFP96933.1"/>
    <property type="molecule type" value="Genomic_DNA"/>
</dbReference>
<dbReference type="PANTHER" id="PTHR22050:SF0">
    <property type="entry name" value="TRANSMEMBRANE PROTEIN 131 HOMOLOG"/>
    <property type="match status" value="1"/>
</dbReference>
<evidence type="ECO:0000259" key="9">
    <source>
        <dbReference type="Pfam" id="PF12371"/>
    </source>
</evidence>
<dbReference type="Pfam" id="PF12371">
    <property type="entry name" value="TMEM131_like_N"/>
    <property type="match status" value="1"/>
</dbReference>
<reference evidence="12" key="1">
    <citation type="submission" date="2020-07" db="EMBL/GenBank/DDBJ databases">
        <title>Ethylene signaling mediates host invasion by parasitic plants.</title>
        <authorList>
            <person name="Yoshida S."/>
        </authorList>
    </citation>
    <scope>NUCLEOTIDE SEQUENCE</scope>
    <source>
        <strain evidence="12">Okayama</strain>
    </source>
</reference>
<dbReference type="Pfam" id="PF24501">
    <property type="entry name" value="Ig_TMEM131L_5"/>
    <property type="match status" value="1"/>
</dbReference>
<evidence type="ECO:0000256" key="2">
    <source>
        <dbReference type="ARBA" id="ARBA00006682"/>
    </source>
</evidence>
<evidence type="ECO:0000313" key="12">
    <source>
        <dbReference type="EMBL" id="GFP96933.1"/>
    </source>
</evidence>
<feature type="region of interest" description="Disordered" evidence="7">
    <location>
        <begin position="1001"/>
        <end position="1055"/>
    </location>
</feature>
<keyword evidence="5 8" id="KW-1133">Transmembrane helix</keyword>
<feature type="compositionally biased region" description="Low complexity" evidence="7">
    <location>
        <begin position="1003"/>
        <end position="1018"/>
    </location>
</feature>
<accession>A0A830CM74</accession>
<evidence type="ECO:0000313" key="13">
    <source>
        <dbReference type="Proteomes" id="UP000653305"/>
    </source>
</evidence>
<dbReference type="Pfam" id="PF24474">
    <property type="entry name" value="DUF7579"/>
    <property type="match status" value="1"/>
</dbReference>